<dbReference type="EMBL" id="MUJZ01054407">
    <property type="protein sequence ID" value="OTF72827.1"/>
    <property type="molecule type" value="Genomic_DNA"/>
</dbReference>
<name>A0A1Y3AXV7_EURMA</name>
<organism evidence="1 2">
    <name type="scientific">Euroglyphus maynei</name>
    <name type="common">Mayne's house dust mite</name>
    <dbReference type="NCBI Taxonomy" id="6958"/>
    <lineage>
        <taxon>Eukaryota</taxon>
        <taxon>Metazoa</taxon>
        <taxon>Ecdysozoa</taxon>
        <taxon>Arthropoda</taxon>
        <taxon>Chelicerata</taxon>
        <taxon>Arachnida</taxon>
        <taxon>Acari</taxon>
        <taxon>Acariformes</taxon>
        <taxon>Sarcoptiformes</taxon>
        <taxon>Astigmata</taxon>
        <taxon>Psoroptidia</taxon>
        <taxon>Analgoidea</taxon>
        <taxon>Pyroglyphidae</taxon>
        <taxon>Pyroglyphinae</taxon>
        <taxon>Euroglyphus</taxon>
    </lineage>
</organism>
<evidence type="ECO:0000313" key="2">
    <source>
        <dbReference type="Proteomes" id="UP000194236"/>
    </source>
</evidence>
<protein>
    <submittedName>
        <fullName evidence="1">Uncharacterized protein</fullName>
    </submittedName>
</protein>
<comment type="caution">
    <text evidence="1">The sequence shown here is derived from an EMBL/GenBank/DDBJ whole genome shotgun (WGS) entry which is preliminary data.</text>
</comment>
<reference evidence="1 2" key="1">
    <citation type="submission" date="2017-03" db="EMBL/GenBank/DDBJ databases">
        <title>Genome Survey of Euroglyphus maynei.</title>
        <authorList>
            <person name="Arlian L.G."/>
            <person name="Morgan M.S."/>
            <person name="Rider S.D."/>
        </authorList>
    </citation>
    <scope>NUCLEOTIDE SEQUENCE [LARGE SCALE GENOMIC DNA]</scope>
    <source>
        <strain evidence="1">Arlian Lab</strain>
        <tissue evidence="1">Whole body</tissue>
    </source>
</reference>
<accession>A0A1Y3AXV7</accession>
<evidence type="ECO:0000313" key="1">
    <source>
        <dbReference type="EMBL" id="OTF72827.1"/>
    </source>
</evidence>
<sequence length="205" mass="24586">MDSTPQIQFRTMSTIIGRYLRKSYVDDLITEDLRIDDITFGFWTRQQSTQRLLSLNLLVENCLRIKWNLNDTRILYSKYFHLIDISDHHHQNEQFIVATTGSLYPQIFYRNFTFSSHPTHNNDEQKKHLPQSQFFRIVWDHFQPTNLRSIELMEKFLLLDGICYCYRFIIQSVDLAMDRQKIDDLITTLGLRLKAQFSQIKIHPH</sequence>
<dbReference type="Proteomes" id="UP000194236">
    <property type="component" value="Unassembled WGS sequence"/>
</dbReference>
<dbReference type="AlphaFoldDB" id="A0A1Y3AXV7"/>
<keyword evidence="2" id="KW-1185">Reference proteome</keyword>
<proteinExistence type="predicted"/>
<gene>
    <name evidence="1" type="ORF">BLA29_003762</name>
</gene>
<dbReference type="OrthoDB" id="10411207at2759"/>